<dbReference type="SUPFAM" id="SSF54197">
    <property type="entry name" value="HIT-like"/>
    <property type="match status" value="1"/>
</dbReference>
<evidence type="ECO:0000313" key="6">
    <source>
        <dbReference type="Proteomes" id="UP000546464"/>
    </source>
</evidence>
<protein>
    <submittedName>
        <fullName evidence="5">Histidine triad nucleotide-binding protein</fullName>
    </submittedName>
</protein>
<evidence type="ECO:0000256" key="2">
    <source>
        <dbReference type="PIRSR" id="PIRSR601310-3"/>
    </source>
</evidence>
<accession>A0A842H9E0</accession>
<comment type="caution">
    <text evidence="5">The sequence shown here is derived from an EMBL/GenBank/DDBJ whole genome shotgun (WGS) entry which is preliminary data.</text>
</comment>
<dbReference type="Proteomes" id="UP000546464">
    <property type="component" value="Unassembled WGS sequence"/>
</dbReference>
<dbReference type="EMBL" id="JACHVB010000012">
    <property type="protein sequence ID" value="MBC2592875.1"/>
    <property type="molecule type" value="Genomic_DNA"/>
</dbReference>
<dbReference type="PRINTS" id="PR00332">
    <property type="entry name" value="HISTRIAD"/>
</dbReference>
<feature type="domain" description="HIT" evidence="4">
    <location>
        <begin position="6"/>
        <end position="113"/>
    </location>
</feature>
<dbReference type="AlphaFoldDB" id="A0A842H9E0"/>
<evidence type="ECO:0000259" key="4">
    <source>
        <dbReference type="PROSITE" id="PS51084"/>
    </source>
</evidence>
<gene>
    <name evidence="5" type="ORF">H5P28_01245</name>
</gene>
<dbReference type="InterPro" id="IPR011146">
    <property type="entry name" value="HIT-like"/>
</dbReference>
<dbReference type="GO" id="GO:0003824">
    <property type="term" value="F:catalytic activity"/>
    <property type="evidence" value="ECO:0007669"/>
    <property type="project" value="InterPro"/>
</dbReference>
<dbReference type="InterPro" id="IPR036265">
    <property type="entry name" value="HIT-like_sf"/>
</dbReference>
<keyword evidence="6" id="KW-1185">Reference proteome</keyword>
<dbReference type="Pfam" id="PF01230">
    <property type="entry name" value="HIT"/>
    <property type="match status" value="1"/>
</dbReference>
<dbReference type="Gene3D" id="3.30.428.10">
    <property type="entry name" value="HIT-like"/>
    <property type="match status" value="1"/>
</dbReference>
<evidence type="ECO:0000313" key="5">
    <source>
        <dbReference type="EMBL" id="MBC2592875.1"/>
    </source>
</evidence>
<feature type="active site" description="Tele-AMP-histidine intermediate" evidence="1">
    <location>
        <position position="99"/>
    </location>
</feature>
<evidence type="ECO:0000256" key="1">
    <source>
        <dbReference type="PIRSR" id="PIRSR601310-1"/>
    </source>
</evidence>
<name>A0A842H9E0_9BACT</name>
<sequence>MSDKTLFEKILDREIPAKIAYEDERCLAIHDIDPKAPTHLLIIPKRVIPRIAEAGEADAELLGHLLLTAKKLGSEHGPEGFRIVINNGPHGGETVPHLHVHLLAGRPLEWPPG</sequence>
<dbReference type="InterPro" id="IPR001310">
    <property type="entry name" value="Histidine_triad_HIT"/>
</dbReference>
<dbReference type="PANTHER" id="PTHR23089">
    <property type="entry name" value="HISTIDINE TRIAD HIT PROTEIN"/>
    <property type="match status" value="1"/>
</dbReference>
<dbReference type="RefSeq" id="WP_185673888.1">
    <property type="nucleotide sequence ID" value="NZ_JACHVB010000012.1"/>
</dbReference>
<organism evidence="5 6">
    <name type="scientific">Ruficoccus amylovorans</name>
    <dbReference type="NCBI Taxonomy" id="1804625"/>
    <lineage>
        <taxon>Bacteria</taxon>
        <taxon>Pseudomonadati</taxon>
        <taxon>Verrucomicrobiota</taxon>
        <taxon>Opitutia</taxon>
        <taxon>Puniceicoccales</taxon>
        <taxon>Cerasicoccaceae</taxon>
        <taxon>Ruficoccus</taxon>
    </lineage>
</organism>
<proteinExistence type="predicted"/>
<feature type="short sequence motif" description="Histidine triad motif" evidence="2 3">
    <location>
        <begin position="97"/>
        <end position="101"/>
    </location>
</feature>
<dbReference type="PROSITE" id="PS51084">
    <property type="entry name" value="HIT_2"/>
    <property type="match status" value="1"/>
</dbReference>
<dbReference type="CDD" id="cd01276">
    <property type="entry name" value="PKCI_related"/>
    <property type="match status" value="1"/>
</dbReference>
<reference evidence="5 6" key="1">
    <citation type="submission" date="2020-07" db="EMBL/GenBank/DDBJ databases">
        <authorList>
            <person name="Feng X."/>
        </authorList>
    </citation>
    <scope>NUCLEOTIDE SEQUENCE [LARGE SCALE GENOMIC DNA]</scope>
    <source>
        <strain evidence="5 6">JCM31066</strain>
    </source>
</reference>
<evidence type="ECO:0000256" key="3">
    <source>
        <dbReference type="PROSITE-ProRule" id="PRU00464"/>
    </source>
</evidence>